<protein>
    <submittedName>
        <fullName evidence="1">Uncharacterized protein</fullName>
    </submittedName>
</protein>
<reference evidence="1" key="2">
    <citation type="journal article" date="2020" name="Nat. Commun.">
        <title>Large-scale genome sequencing of mycorrhizal fungi provides insights into the early evolution of symbiotic traits.</title>
        <authorList>
            <person name="Miyauchi S."/>
            <person name="Kiss E."/>
            <person name="Kuo A."/>
            <person name="Drula E."/>
            <person name="Kohler A."/>
            <person name="Sanchez-Garcia M."/>
            <person name="Morin E."/>
            <person name="Andreopoulos B."/>
            <person name="Barry K.W."/>
            <person name="Bonito G."/>
            <person name="Buee M."/>
            <person name="Carver A."/>
            <person name="Chen C."/>
            <person name="Cichocki N."/>
            <person name="Clum A."/>
            <person name="Culley D."/>
            <person name="Crous P.W."/>
            <person name="Fauchery L."/>
            <person name="Girlanda M."/>
            <person name="Hayes R.D."/>
            <person name="Keri Z."/>
            <person name="LaButti K."/>
            <person name="Lipzen A."/>
            <person name="Lombard V."/>
            <person name="Magnuson J."/>
            <person name="Maillard F."/>
            <person name="Murat C."/>
            <person name="Nolan M."/>
            <person name="Ohm R.A."/>
            <person name="Pangilinan J."/>
            <person name="Pereira M.F."/>
            <person name="Perotto S."/>
            <person name="Peter M."/>
            <person name="Pfister S."/>
            <person name="Riley R."/>
            <person name="Sitrit Y."/>
            <person name="Stielow J.B."/>
            <person name="Szollosi G."/>
            <person name="Zifcakova L."/>
            <person name="Stursova M."/>
            <person name="Spatafora J.W."/>
            <person name="Tedersoo L."/>
            <person name="Vaario L.M."/>
            <person name="Yamada A."/>
            <person name="Yan M."/>
            <person name="Wang P."/>
            <person name="Xu J."/>
            <person name="Bruns T."/>
            <person name="Baldrian P."/>
            <person name="Vilgalys R."/>
            <person name="Dunand C."/>
            <person name="Henrissat B."/>
            <person name="Grigoriev I.V."/>
            <person name="Hibbett D."/>
            <person name="Nagy L.G."/>
            <person name="Martin F.M."/>
        </authorList>
    </citation>
    <scope>NUCLEOTIDE SEQUENCE</scope>
    <source>
        <strain evidence="1">P2</strain>
    </source>
</reference>
<keyword evidence="2" id="KW-1185">Reference proteome</keyword>
<proteinExistence type="predicted"/>
<evidence type="ECO:0000313" key="1">
    <source>
        <dbReference type="EMBL" id="KAF9643652.1"/>
    </source>
</evidence>
<evidence type="ECO:0000313" key="2">
    <source>
        <dbReference type="Proteomes" id="UP000886501"/>
    </source>
</evidence>
<accession>A0ACB6Z2A4</accession>
<dbReference type="EMBL" id="MU118199">
    <property type="protein sequence ID" value="KAF9643652.1"/>
    <property type="molecule type" value="Genomic_DNA"/>
</dbReference>
<name>A0ACB6Z2A4_THEGA</name>
<comment type="caution">
    <text evidence="1">The sequence shown here is derived from an EMBL/GenBank/DDBJ whole genome shotgun (WGS) entry which is preliminary data.</text>
</comment>
<reference evidence="1" key="1">
    <citation type="submission" date="2019-10" db="EMBL/GenBank/DDBJ databases">
        <authorList>
            <consortium name="DOE Joint Genome Institute"/>
            <person name="Kuo A."/>
            <person name="Miyauchi S."/>
            <person name="Kiss E."/>
            <person name="Drula E."/>
            <person name="Kohler A."/>
            <person name="Sanchez-Garcia M."/>
            <person name="Andreopoulos B."/>
            <person name="Barry K.W."/>
            <person name="Bonito G."/>
            <person name="Buee M."/>
            <person name="Carver A."/>
            <person name="Chen C."/>
            <person name="Cichocki N."/>
            <person name="Clum A."/>
            <person name="Culley D."/>
            <person name="Crous P.W."/>
            <person name="Fauchery L."/>
            <person name="Girlanda M."/>
            <person name="Hayes R."/>
            <person name="Keri Z."/>
            <person name="Labutti K."/>
            <person name="Lipzen A."/>
            <person name="Lombard V."/>
            <person name="Magnuson J."/>
            <person name="Maillard F."/>
            <person name="Morin E."/>
            <person name="Murat C."/>
            <person name="Nolan M."/>
            <person name="Ohm R."/>
            <person name="Pangilinan J."/>
            <person name="Pereira M."/>
            <person name="Perotto S."/>
            <person name="Peter M."/>
            <person name="Riley R."/>
            <person name="Sitrit Y."/>
            <person name="Stielow B."/>
            <person name="Szollosi G."/>
            <person name="Zifcakova L."/>
            <person name="Stursova M."/>
            <person name="Spatafora J.W."/>
            <person name="Tedersoo L."/>
            <person name="Vaario L.-M."/>
            <person name="Yamada A."/>
            <person name="Yan M."/>
            <person name="Wang P."/>
            <person name="Xu J."/>
            <person name="Bruns T."/>
            <person name="Baldrian P."/>
            <person name="Vilgalys R."/>
            <person name="Henrissat B."/>
            <person name="Grigoriev I.V."/>
            <person name="Hibbett D."/>
            <person name="Nagy L.G."/>
            <person name="Martin F.M."/>
        </authorList>
    </citation>
    <scope>NUCLEOTIDE SEQUENCE</scope>
    <source>
        <strain evidence="1">P2</strain>
    </source>
</reference>
<organism evidence="1 2">
    <name type="scientific">Thelephora ganbajun</name>
    <name type="common">Ganba fungus</name>
    <dbReference type="NCBI Taxonomy" id="370292"/>
    <lineage>
        <taxon>Eukaryota</taxon>
        <taxon>Fungi</taxon>
        <taxon>Dikarya</taxon>
        <taxon>Basidiomycota</taxon>
        <taxon>Agaricomycotina</taxon>
        <taxon>Agaricomycetes</taxon>
        <taxon>Thelephorales</taxon>
        <taxon>Thelephoraceae</taxon>
        <taxon>Thelephora</taxon>
    </lineage>
</organism>
<gene>
    <name evidence="1" type="ORF">BDM02DRAFT_3123125</name>
</gene>
<dbReference type="Proteomes" id="UP000886501">
    <property type="component" value="Unassembled WGS sequence"/>
</dbReference>
<sequence>MKLTWSILATAFAAVSVVNAHFSITFPEVRGPFNEDNEPQFCDGYMEPANRTRFPLTNGFITWESSHSPSTIGVLLSTSASPTSYGDFHTPSGGDQLVVDYFKATGTSGCVRIMPTAAGISGIQNGSNITLQMVYDGGDGKLYQCMDVTLDDQYNIPSDVSANCTKPQGQPPSSSSSNNSGYPTGTGSSGGAVISTAVNGLLGLGLAGVLAVILA</sequence>